<dbReference type="PANTHER" id="PTHR31302:SF31">
    <property type="entry name" value="PHOSPHODIESTERASE YAEI"/>
    <property type="match status" value="1"/>
</dbReference>
<keyword evidence="2 5" id="KW-0378">Hydrolase</keyword>
<evidence type="ECO:0000256" key="3">
    <source>
        <dbReference type="SAM" id="Phobius"/>
    </source>
</evidence>
<comment type="caution">
    <text evidence="5">The sequence shown here is derived from an EMBL/GenBank/DDBJ whole genome shotgun (WGS) entry which is preliminary data.</text>
</comment>
<reference evidence="5 6" key="1">
    <citation type="submission" date="2019-08" db="EMBL/GenBank/DDBJ databases">
        <title>Deep-cultivation of Planctomycetes and their phenomic and genomic characterization uncovers novel biology.</title>
        <authorList>
            <person name="Wiegand S."/>
            <person name="Jogler M."/>
            <person name="Boedeker C."/>
            <person name="Pinto D."/>
            <person name="Vollmers J."/>
            <person name="Rivas-Marin E."/>
            <person name="Kohn T."/>
            <person name="Peeters S.H."/>
            <person name="Heuer A."/>
            <person name="Rast P."/>
            <person name="Oberbeckmann S."/>
            <person name="Bunk B."/>
            <person name="Jeske O."/>
            <person name="Meyerdierks A."/>
            <person name="Storesund J.E."/>
            <person name="Kallscheuer N."/>
            <person name="Luecker S."/>
            <person name="Lage O.M."/>
            <person name="Pohl T."/>
            <person name="Merkel B.J."/>
            <person name="Hornburger P."/>
            <person name="Mueller R.-W."/>
            <person name="Bruemmer F."/>
            <person name="Labrenz M."/>
            <person name="Spormann A.M."/>
            <person name="Op Den Camp H."/>
            <person name="Overmann J."/>
            <person name="Amann R."/>
            <person name="Jetten M.S.M."/>
            <person name="Mascher T."/>
            <person name="Medema M.H."/>
            <person name="Devos D.P."/>
            <person name="Kaster A.-K."/>
            <person name="Ovreas L."/>
            <person name="Rohde M."/>
            <person name="Galperin M.Y."/>
            <person name="Jogler C."/>
        </authorList>
    </citation>
    <scope>NUCLEOTIDE SEQUENCE [LARGE SCALE GENOMIC DNA]</scope>
    <source>
        <strain evidence="5 6">LF1</strain>
    </source>
</reference>
<dbReference type="InterPro" id="IPR029052">
    <property type="entry name" value="Metallo-depent_PP-like"/>
</dbReference>
<dbReference type="InterPro" id="IPR004843">
    <property type="entry name" value="Calcineurin-like_PHP"/>
</dbReference>
<keyword evidence="3" id="KW-1133">Transmembrane helix</keyword>
<evidence type="ECO:0000313" key="5">
    <source>
        <dbReference type="EMBL" id="KAA1261594.1"/>
    </source>
</evidence>
<dbReference type="Pfam" id="PF00149">
    <property type="entry name" value="Metallophos"/>
    <property type="match status" value="1"/>
</dbReference>
<name>A0A5B1CQS7_9BACT</name>
<dbReference type="PROSITE" id="PS51318">
    <property type="entry name" value="TAT"/>
    <property type="match status" value="1"/>
</dbReference>
<gene>
    <name evidence="5" type="ORF">LF1_41440</name>
</gene>
<evidence type="ECO:0000256" key="2">
    <source>
        <dbReference type="ARBA" id="ARBA00022801"/>
    </source>
</evidence>
<dbReference type="InterPro" id="IPR006311">
    <property type="entry name" value="TAT_signal"/>
</dbReference>
<organism evidence="5 6">
    <name type="scientific">Rubripirellula obstinata</name>
    <dbReference type="NCBI Taxonomy" id="406547"/>
    <lineage>
        <taxon>Bacteria</taxon>
        <taxon>Pseudomonadati</taxon>
        <taxon>Planctomycetota</taxon>
        <taxon>Planctomycetia</taxon>
        <taxon>Pirellulales</taxon>
        <taxon>Pirellulaceae</taxon>
        <taxon>Rubripirellula</taxon>
    </lineage>
</organism>
<proteinExistence type="predicted"/>
<keyword evidence="3" id="KW-0472">Membrane</keyword>
<sequence>MRSDHERHRPVTAGMLTRRRFLGGAVAGAGLFGWTTCIEPHWLQIRQASLPIVGLPPNLHGKTMVQVSDFHIGATSEEHLLATIDSINQLKPDLLVMTGDFIDHSFQGATSTIQRIFANLNPASITTLGCLGNHDYGSRWSDTVIADQVTGALSELGIQVLRDEHVNVDGLDVFGLDDFWSPRYQFRRVLREASASRGSLCLCHNPDVCDQTIWGDFQGVILSGHTHGGQCKPPFLPPPRLPVRNRNYVSGFYDLDRKRTLYINRGIGYGLKVRFNSRPEITCFELQRSSDESSV</sequence>
<feature type="domain" description="Calcineurin-like phosphoesterase" evidence="4">
    <location>
        <begin position="65"/>
        <end position="228"/>
    </location>
</feature>
<feature type="transmembrane region" description="Helical" evidence="3">
    <location>
        <begin position="21"/>
        <end position="43"/>
    </location>
</feature>
<evidence type="ECO:0000256" key="1">
    <source>
        <dbReference type="ARBA" id="ARBA00022723"/>
    </source>
</evidence>
<dbReference type="GO" id="GO:0046872">
    <property type="term" value="F:metal ion binding"/>
    <property type="evidence" value="ECO:0007669"/>
    <property type="project" value="UniProtKB-KW"/>
</dbReference>
<dbReference type="PANTHER" id="PTHR31302">
    <property type="entry name" value="TRANSMEMBRANE PROTEIN WITH METALLOPHOSPHOESTERASE DOMAIN-RELATED"/>
    <property type="match status" value="1"/>
</dbReference>
<dbReference type="Proteomes" id="UP000322699">
    <property type="component" value="Unassembled WGS sequence"/>
</dbReference>
<dbReference type="EC" id="3.1.-.-" evidence="5"/>
<protein>
    <submittedName>
        <fullName evidence="5">Putative metallophosphoesterase</fullName>
        <ecNumber evidence="5">3.1.-.-</ecNumber>
    </submittedName>
</protein>
<dbReference type="OrthoDB" id="9780884at2"/>
<keyword evidence="6" id="KW-1185">Reference proteome</keyword>
<keyword evidence="3" id="KW-0812">Transmembrane</keyword>
<dbReference type="GO" id="GO:0008758">
    <property type="term" value="F:UDP-2,3-diacylglucosamine hydrolase activity"/>
    <property type="evidence" value="ECO:0007669"/>
    <property type="project" value="TreeGrafter"/>
</dbReference>
<evidence type="ECO:0000259" key="4">
    <source>
        <dbReference type="Pfam" id="PF00149"/>
    </source>
</evidence>
<accession>A0A5B1CQS7</accession>
<evidence type="ECO:0000313" key="6">
    <source>
        <dbReference type="Proteomes" id="UP000322699"/>
    </source>
</evidence>
<dbReference type="Gene3D" id="3.60.21.10">
    <property type="match status" value="1"/>
</dbReference>
<dbReference type="InterPro" id="IPR051158">
    <property type="entry name" value="Metallophosphoesterase_sf"/>
</dbReference>
<dbReference type="EMBL" id="VRLW01000001">
    <property type="protein sequence ID" value="KAA1261594.1"/>
    <property type="molecule type" value="Genomic_DNA"/>
</dbReference>
<dbReference type="AlphaFoldDB" id="A0A5B1CQS7"/>
<dbReference type="SUPFAM" id="SSF56300">
    <property type="entry name" value="Metallo-dependent phosphatases"/>
    <property type="match status" value="1"/>
</dbReference>
<keyword evidence="1" id="KW-0479">Metal-binding</keyword>
<dbReference type="GO" id="GO:0016020">
    <property type="term" value="C:membrane"/>
    <property type="evidence" value="ECO:0007669"/>
    <property type="project" value="GOC"/>
</dbReference>
<dbReference type="GO" id="GO:0009245">
    <property type="term" value="P:lipid A biosynthetic process"/>
    <property type="evidence" value="ECO:0007669"/>
    <property type="project" value="TreeGrafter"/>
</dbReference>